<comment type="similarity">
    <text evidence="1">Belongs to the 'GDXG' lipolytic enzyme family.</text>
</comment>
<evidence type="ECO:0000313" key="5">
    <source>
        <dbReference type="EMBL" id="AFL86690.1"/>
    </source>
</evidence>
<gene>
    <name evidence="5" type="ordered locus">Terro_0341</name>
</gene>
<dbReference type="eggNOG" id="COG0657">
    <property type="taxonomic scope" value="Bacteria"/>
</dbReference>
<accession>I3ZBS2</accession>
<dbReference type="EMBL" id="CP003379">
    <property type="protein sequence ID" value="AFL86690.1"/>
    <property type="molecule type" value="Genomic_DNA"/>
</dbReference>
<dbReference type="RefSeq" id="WP_014784259.1">
    <property type="nucleotide sequence ID" value="NC_018014.1"/>
</dbReference>
<dbReference type="AlphaFoldDB" id="I3ZBS2"/>
<feature type="chain" id="PRO_5003683818" evidence="3">
    <location>
        <begin position="21"/>
        <end position="350"/>
    </location>
</feature>
<dbReference type="OrthoDB" id="9815425at2"/>
<dbReference type="SUPFAM" id="SSF53474">
    <property type="entry name" value="alpha/beta-Hydrolases"/>
    <property type="match status" value="1"/>
</dbReference>
<proteinExistence type="inferred from homology"/>
<dbReference type="PANTHER" id="PTHR48081">
    <property type="entry name" value="AB HYDROLASE SUPERFAMILY PROTEIN C4A8.06C"/>
    <property type="match status" value="1"/>
</dbReference>
<organism evidence="5 6">
    <name type="scientific">Terriglobus roseus (strain DSM 18391 / NRRL B-41598 / KBS 63)</name>
    <dbReference type="NCBI Taxonomy" id="926566"/>
    <lineage>
        <taxon>Bacteria</taxon>
        <taxon>Pseudomonadati</taxon>
        <taxon>Acidobacteriota</taxon>
        <taxon>Terriglobia</taxon>
        <taxon>Terriglobales</taxon>
        <taxon>Acidobacteriaceae</taxon>
        <taxon>Terriglobus</taxon>
    </lineage>
</organism>
<dbReference type="ESTHER" id="terrk-i3zbs2">
    <property type="family name" value="GTSAGmotif"/>
</dbReference>
<reference evidence="5 6" key="1">
    <citation type="submission" date="2012-06" db="EMBL/GenBank/DDBJ databases">
        <title>Complete genome of Terriglobus roseus DSM 18391.</title>
        <authorList>
            <consortium name="US DOE Joint Genome Institute (JGI-PGF)"/>
            <person name="Lucas S."/>
            <person name="Copeland A."/>
            <person name="Lapidus A."/>
            <person name="Glavina del Rio T."/>
            <person name="Dalin E."/>
            <person name="Tice H."/>
            <person name="Bruce D."/>
            <person name="Goodwin L."/>
            <person name="Pitluck S."/>
            <person name="Peters L."/>
            <person name="Mikhailova N."/>
            <person name="Munk A.C.C."/>
            <person name="Kyrpides N."/>
            <person name="Mavromatis K."/>
            <person name="Ivanova N."/>
            <person name="Brettin T."/>
            <person name="Detter J.C."/>
            <person name="Han C."/>
            <person name="Larimer F."/>
            <person name="Land M."/>
            <person name="Hauser L."/>
            <person name="Markowitz V."/>
            <person name="Cheng J.-F."/>
            <person name="Hugenholtz P."/>
            <person name="Woyke T."/>
            <person name="Wu D."/>
            <person name="Brambilla E."/>
            <person name="Klenk H.-P."/>
            <person name="Eisen J.A."/>
        </authorList>
    </citation>
    <scope>NUCLEOTIDE SEQUENCE [LARGE SCALE GENOMIC DNA]</scope>
    <source>
        <strain evidence="6">DSM 18391 / NRRL B-41598 / KBS 63</strain>
    </source>
</reference>
<keyword evidence="2" id="KW-0378">Hydrolase</keyword>
<name>I3ZBS2_TERRK</name>
<feature type="signal peptide" evidence="3">
    <location>
        <begin position="1"/>
        <end position="20"/>
    </location>
</feature>
<dbReference type="Proteomes" id="UP000006056">
    <property type="component" value="Chromosome"/>
</dbReference>
<dbReference type="KEGG" id="trs:Terro_0341"/>
<dbReference type="InterPro" id="IPR013094">
    <property type="entry name" value="AB_hydrolase_3"/>
</dbReference>
<dbReference type="HOGENOM" id="CLU_012494_13_1_0"/>
<feature type="domain" description="Alpha/beta hydrolase fold-3" evidence="4">
    <location>
        <begin position="126"/>
        <end position="325"/>
    </location>
</feature>
<dbReference type="Pfam" id="PF07859">
    <property type="entry name" value="Abhydrolase_3"/>
    <property type="match status" value="1"/>
</dbReference>
<dbReference type="GO" id="GO:0004806">
    <property type="term" value="F:triacylglycerol lipase activity"/>
    <property type="evidence" value="ECO:0007669"/>
    <property type="project" value="TreeGrafter"/>
</dbReference>
<sequence>MTRPYSLVLLAALSTLAAQAQQSLPATSITTNHAVTEADGTVRMQRVMPLPHTISPEAQAWLSRPAGDANVPQTLAERRAQLDTSQAKHRDELLKMFPATITDKAVAGVPVRDVMPMKMLHTDRVLICLHGGGFNADSGSYSEAIPVAGLTGTRVVSVLYRMAPEHPFPAAVDDAVAVYRELLKTYKPARIGIFGSSAGAGLTLETAVKLKQLKLPMPAAIGPFSTQAGMDEGGDTRSLYNTDGLRGYVPVAGGTINNEYVGSTNHKDPVLSPIYADLHGMPPALFISSERDLLLSSTSNMHRAFLQAGVDAQLIVFEALPHVFWNNNTLPETREAWGYMASFFSTQLGK</sequence>
<dbReference type="PANTHER" id="PTHR48081:SF30">
    <property type="entry name" value="ACETYL-HYDROLASE LIPR-RELATED"/>
    <property type="match status" value="1"/>
</dbReference>
<evidence type="ECO:0000256" key="3">
    <source>
        <dbReference type="SAM" id="SignalP"/>
    </source>
</evidence>
<protein>
    <submittedName>
        <fullName evidence="5">Esterase/lipase</fullName>
    </submittedName>
</protein>
<evidence type="ECO:0000313" key="6">
    <source>
        <dbReference type="Proteomes" id="UP000006056"/>
    </source>
</evidence>
<dbReference type="InterPro" id="IPR050300">
    <property type="entry name" value="GDXG_lipolytic_enzyme"/>
</dbReference>
<keyword evidence="6" id="KW-1185">Reference proteome</keyword>
<dbReference type="Gene3D" id="3.40.50.1820">
    <property type="entry name" value="alpha/beta hydrolase"/>
    <property type="match status" value="1"/>
</dbReference>
<evidence type="ECO:0000259" key="4">
    <source>
        <dbReference type="Pfam" id="PF07859"/>
    </source>
</evidence>
<evidence type="ECO:0000256" key="2">
    <source>
        <dbReference type="ARBA" id="ARBA00022801"/>
    </source>
</evidence>
<dbReference type="STRING" id="926566.Terro_0341"/>
<dbReference type="InterPro" id="IPR029058">
    <property type="entry name" value="AB_hydrolase_fold"/>
</dbReference>
<evidence type="ECO:0000256" key="1">
    <source>
        <dbReference type="ARBA" id="ARBA00010515"/>
    </source>
</evidence>
<keyword evidence="3" id="KW-0732">Signal</keyword>